<dbReference type="EMBL" id="JBHFEH010000034">
    <property type="protein sequence ID" value="KAL2051523.1"/>
    <property type="molecule type" value="Genomic_DNA"/>
</dbReference>
<dbReference type="PANTHER" id="PTHR36840:SF1">
    <property type="entry name" value="BLL5714 PROTEIN"/>
    <property type="match status" value="1"/>
</dbReference>
<keyword evidence="2" id="KW-0472">Membrane</keyword>
<gene>
    <name evidence="3" type="ORF">ABVK25_008185</name>
</gene>
<feature type="transmembrane region" description="Helical" evidence="2">
    <location>
        <begin position="395"/>
        <end position="412"/>
    </location>
</feature>
<comment type="caution">
    <text evidence="3">The sequence shown here is derived from an EMBL/GenBank/DDBJ whole genome shotgun (WGS) entry which is preliminary data.</text>
</comment>
<feature type="transmembrane region" description="Helical" evidence="2">
    <location>
        <begin position="516"/>
        <end position="539"/>
    </location>
</feature>
<keyword evidence="4" id="KW-1185">Reference proteome</keyword>
<dbReference type="PANTHER" id="PTHR36840">
    <property type="entry name" value="BLL5714 PROTEIN"/>
    <property type="match status" value="1"/>
</dbReference>
<feature type="transmembrane region" description="Helical" evidence="2">
    <location>
        <begin position="462"/>
        <end position="480"/>
    </location>
</feature>
<evidence type="ECO:0000313" key="4">
    <source>
        <dbReference type="Proteomes" id="UP001590951"/>
    </source>
</evidence>
<feature type="transmembrane region" description="Helical" evidence="2">
    <location>
        <begin position="418"/>
        <end position="441"/>
    </location>
</feature>
<feature type="transmembrane region" description="Helical" evidence="2">
    <location>
        <begin position="551"/>
        <end position="569"/>
    </location>
</feature>
<feature type="region of interest" description="Disordered" evidence="1">
    <location>
        <begin position="1"/>
        <end position="23"/>
    </location>
</feature>
<proteinExistence type="predicted"/>
<dbReference type="Proteomes" id="UP001590951">
    <property type="component" value="Unassembled WGS sequence"/>
</dbReference>
<accession>A0ABR4B0U7</accession>
<keyword evidence="2" id="KW-1133">Transmembrane helix</keyword>
<evidence type="ECO:0000256" key="2">
    <source>
        <dbReference type="SAM" id="Phobius"/>
    </source>
</evidence>
<protein>
    <submittedName>
        <fullName evidence="3">Uncharacterized protein</fullName>
    </submittedName>
</protein>
<dbReference type="Pfam" id="PF06772">
    <property type="entry name" value="LtrA"/>
    <property type="match status" value="1"/>
</dbReference>
<sequence length="652" mass="74434">METTPTQPLEIPAEAPTHHLHTGRRLRKLLKPDGGRIHIAASPEEHLRLSRTLPNIEPDDNFEVHIHGSVEHLEAVRELHAHHEQRRAHLRNTHGNIYDEFENVKADLDTLADELHQLTDHGISLDANFSKFGYDAHIRTRDPDSSASSFSEHHEKRDWDAERRKGQSIKFWKKPTVRQYWHKGLLWRASEVEEVASFELFIDLLYVGIIAVIGDNAAEDPTGFGFLRFAITFILGWKMWSDLTLIISWFEADDIFQRVQVLFVMICLVGFTLNIVQAFETTYVQLISFYLAQRLFNAVHFIWTGYLLPMVRGYMIMNAIAIVVPAAIWIASIQVDYPNRIALIWIAIFVDIFSVMGVVSLKRWAESERPGFVARYRDWFDFFPAINIEHKTERTNAFVTLVFGYSVVALLFQNKAPFGINAFFGKAVLGLIQAFSFNWLYFEIDSWNLHTHAIRRHFISSMAWMTAHLPFIMGYVLAAASLSRLVLATDCHDANAEDLTEAYISNSQNELPAGLRWFYCAGLGIALLCMTIISLCHVHKEFDGQRISKRYRIPVRIPVAITLILLPLADKLNSLQLISTTTGLVVLVLMVDVYGSTSIYESFWRCTSQGKYRAECPMKKKLVIDAVKTGATIRLDEVQVGDGGEKGFYDII</sequence>
<name>A0ABR4B0U7_9LECA</name>
<keyword evidence="2" id="KW-0812">Transmembrane</keyword>
<dbReference type="InterPro" id="IPR010640">
    <property type="entry name" value="Low_temperature_requirement_A"/>
</dbReference>
<feature type="transmembrane region" description="Helical" evidence="2">
    <location>
        <begin position="291"/>
        <end position="308"/>
    </location>
</feature>
<reference evidence="3 4" key="1">
    <citation type="submission" date="2024-09" db="EMBL/GenBank/DDBJ databases">
        <title>Rethinking Asexuality: The Enigmatic Case of Functional Sexual Genes in Lepraria (Stereocaulaceae).</title>
        <authorList>
            <person name="Doellman M."/>
            <person name="Sun Y."/>
            <person name="Barcenas-Pena A."/>
            <person name="Lumbsch H.T."/>
            <person name="Grewe F."/>
        </authorList>
    </citation>
    <scope>NUCLEOTIDE SEQUENCE [LARGE SCALE GENOMIC DNA]</scope>
    <source>
        <strain evidence="3 4">Grewe 0041</strain>
    </source>
</reference>
<organism evidence="3 4">
    <name type="scientific">Lepraria finkii</name>
    <dbReference type="NCBI Taxonomy" id="1340010"/>
    <lineage>
        <taxon>Eukaryota</taxon>
        <taxon>Fungi</taxon>
        <taxon>Dikarya</taxon>
        <taxon>Ascomycota</taxon>
        <taxon>Pezizomycotina</taxon>
        <taxon>Lecanoromycetes</taxon>
        <taxon>OSLEUM clade</taxon>
        <taxon>Lecanoromycetidae</taxon>
        <taxon>Lecanorales</taxon>
        <taxon>Lecanorineae</taxon>
        <taxon>Stereocaulaceae</taxon>
        <taxon>Lepraria</taxon>
    </lineage>
</organism>
<feature type="transmembrane region" description="Helical" evidence="2">
    <location>
        <begin position="575"/>
        <end position="595"/>
    </location>
</feature>
<feature type="transmembrane region" description="Helical" evidence="2">
    <location>
        <begin position="315"/>
        <end position="335"/>
    </location>
</feature>
<evidence type="ECO:0000256" key="1">
    <source>
        <dbReference type="SAM" id="MobiDB-lite"/>
    </source>
</evidence>
<feature type="transmembrane region" description="Helical" evidence="2">
    <location>
        <begin position="226"/>
        <end position="249"/>
    </location>
</feature>
<evidence type="ECO:0000313" key="3">
    <source>
        <dbReference type="EMBL" id="KAL2051523.1"/>
    </source>
</evidence>
<feature type="transmembrane region" description="Helical" evidence="2">
    <location>
        <begin position="341"/>
        <end position="361"/>
    </location>
</feature>
<feature type="transmembrane region" description="Helical" evidence="2">
    <location>
        <begin position="261"/>
        <end position="279"/>
    </location>
</feature>